<dbReference type="SUPFAM" id="SSF52540">
    <property type="entry name" value="P-loop containing nucleoside triphosphate hydrolases"/>
    <property type="match status" value="1"/>
</dbReference>
<dbReference type="AlphaFoldDB" id="A0A0A2M1H0"/>
<organism evidence="6 7">
    <name type="scientific">Flavobacterium rivuli WB 3.3-2 = DSM 21788</name>
    <dbReference type="NCBI Taxonomy" id="1121895"/>
    <lineage>
        <taxon>Bacteria</taxon>
        <taxon>Pseudomonadati</taxon>
        <taxon>Bacteroidota</taxon>
        <taxon>Flavobacteriia</taxon>
        <taxon>Flavobacteriales</taxon>
        <taxon>Flavobacteriaceae</taxon>
        <taxon>Flavobacterium</taxon>
    </lineage>
</organism>
<dbReference type="EMBL" id="JRLX01000024">
    <property type="protein sequence ID" value="KGO85308.1"/>
    <property type="molecule type" value="Genomic_DNA"/>
</dbReference>
<evidence type="ECO:0000256" key="3">
    <source>
        <dbReference type="ARBA" id="ARBA00022741"/>
    </source>
</evidence>
<accession>A0A0A2M1H0</accession>
<evidence type="ECO:0000259" key="5">
    <source>
        <dbReference type="PROSITE" id="PS50893"/>
    </source>
</evidence>
<dbReference type="Pfam" id="PF00005">
    <property type="entry name" value="ABC_tran"/>
    <property type="match status" value="1"/>
</dbReference>
<dbReference type="InterPro" id="IPR027417">
    <property type="entry name" value="P-loop_NTPase"/>
</dbReference>
<dbReference type="PROSITE" id="PS50893">
    <property type="entry name" value="ABC_TRANSPORTER_2"/>
    <property type="match status" value="1"/>
</dbReference>
<dbReference type="FunFam" id="3.40.50.300:FF:000425">
    <property type="entry name" value="Probable ABC transporter, ATP-binding subunit"/>
    <property type="match status" value="1"/>
</dbReference>
<proteinExistence type="inferred from homology"/>
<dbReference type="GO" id="GO:0015697">
    <property type="term" value="P:quaternary ammonium group transport"/>
    <property type="evidence" value="ECO:0007669"/>
    <property type="project" value="UniProtKB-ARBA"/>
</dbReference>
<dbReference type="Proteomes" id="UP000030152">
    <property type="component" value="Unassembled WGS sequence"/>
</dbReference>
<dbReference type="OrthoDB" id="9782239at2"/>
<keyword evidence="7" id="KW-1185">Reference proteome</keyword>
<reference evidence="6 7" key="1">
    <citation type="submission" date="2013-09" db="EMBL/GenBank/DDBJ databases">
        <authorList>
            <person name="Zeng Z."/>
            <person name="Chen C."/>
        </authorList>
    </citation>
    <scope>NUCLEOTIDE SEQUENCE [LARGE SCALE GENOMIC DNA]</scope>
    <source>
        <strain evidence="6 7">WB 3.3-2</strain>
    </source>
</reference>
<keyword evidence="3" id="KW-0547">Nucleotide-binding</keyword>
<dbReference type="GO" id="GO:0016887">
    <property type="term" value="F:ATP hydrolysis activity"/>
    <property type="evidence" value="ECO:0007669"/>
    <property type="project" value="InterPro"/>
</dbReference>
<evidence type="ECO:0000256" key="2">
    <source>
        <dbReference type="ARBA" id="ARBA00022448"/>
    </source>
</evidence>
<dbReference type="SMART" id="SM00382">
    <property type="entry name" value="AAA"/>
    <property type="match status" value="1"/>
</dbReference>
<dbReference type="InterPro" id="IPR003439">
    <property type="entry name" value="ABC_transporter-like_ATP-bd"/>
</dbReference>
<dbReference type="InterPro" id="IPR017871">
    <property type="entry name" value="ABC_transporter-like_CS"/>
</dbReference>
<dbReference type="InterPro" id="IPR003593">
    <property type="entry name" value="AAA+_ATPase"/>
</dbReference>
<dbReference type="GO" id="GO:0005524">
    <property type="term" value="F:ATP binding"/>
    <property type="evidence" value="ECO:0007669"/>
    <property type="project" value="UniProtKB-KW"/>
</dbReference>
<dbReference type="eggNOG" id="COG1125">
    <property type="taxonomic scope" value="Bacteria"/>
</dbReference>
<dbReference type="Gene3D" id="3.40.50.300">
    <property type="entry name" value="P-loop containing nucleotide triphosphate hydrolases"/>
    <property type="match status" value="1"/>
</dbReference>
<comment type="caution">
    <text evidence="6">The sequence shown here is derived from an EMBL/GenBank/DDBJ whole genome shotgun (WGS) entry which is preliminary data.</text>
</comment>
<keyword evidence="2" id="KW-0813">Transport</keyword>
<evidence type="ECO:0000256" key="1">
    <source>
        <dbReference type="ARBA" id="ARBA00005417"/>
    </source>
</evidence>
<feature type="domain" description="ABC transporter" evidence="5">
    <location>
        <begin position="2"/>
        <end position="235"/>
    </location>
</feature>
<dbReference type="STRING" id="1121895.GCA_000378485_03153"/>
<evidence type="ECO:0000256" key="4">
    <source>
        <dbReference type="ARBA" id="ARBA00022840"/>
    </source>
</evidence>
<comment type="similarity">
    <text evidence="1">Belongs to the ABC transporter superfamily.</text>
</comment>
<keyword evidence="4 6" id="KW-0067">ATP-binding</keyword>
<gene>
    <name evidence="6" type="ORF">Q765_16960</name>
</gene>
<dbReference type="PANTHER" id="PTHR43117">
    <property type="entry name" value="OSMOPROTECTANT IMPORT ATP-BINDING PROTEIN OSMV"/>
    <property type="match status" value="1"/>
</dbReference>
<protein>
    <submittedName>
        <fullName evidence="6">Glycine/betaine ABC transporter ATP-binding protein</fullName>
    </submittedName>
</protein>
<evidence type="ECO:0000313" key="7">
    <source>
        <dbReference type="Proteomes" id="UP000030152"/>
    </source>
</evidence>
<dbReference type="PROSITE" id="PS00211">
    <property type="entry name" value="ABC_TRANSPORTER_1"/>
    <property type="match status" value="1"/>
</dbReference>
<dbReference type="PANTHER" id="PTHR43117:SF5">
    <property type="entry name" value="GLYCINE BETAINE UPTAKE SYSTEM ATP-BINDING PROTEIN YEHX"/>
    <property type="match status" value="1"/>
</dbReference>
<evidence type="ECO:0000313" key="6">
    <source>
        <dbReference type="EMBL" id="KGO85308.1"/>
    </source>
</evidence>
<name>A0A0A2M1H0_9FLAO</name>
<sequence length="320" mass="35909">MIEIKGVTKYFGNNTAVQDISLNIAERENLILLGTSGCGKTTTLKMINRLIEPDSGTISISGKNIAEQNSELLRRSIGYVMQNTGLFPHYTIEQNIAVVPKLLKWDSKKTNSRIEELIEKLSLPQICLKQFPHQLSGGQQQRVGLARALVTDPPVLLMDEPFGALDNVTRASIQAEFKALEELKRKTIVMVTHYVQEAFELGDRISLMDKGIIVQTGTPKELLYNPANDFVKEFLDGQRLALEFKVTTIKDVWSYLPNGNAASDQEKINDEYSIWSTLELLKSTKNKTLRVESIHGECKTVDFTAITSAFSNYQNNNSHE</sequence>
<dbReference type="RefSeq" id="WP_020214316.1">
    <property type="nucleotide sequence ID" value="NZ_JRLX01000024.1"/>
</dbReference>